<feature type="non-terminal residue" evidence="1">
    <location>
        <position position="116"/>
    </location>
</feature>
<protein>
    <submittedName>
        <fullName evidence="1">Uncharacterized protein</fullName>
    </submittedName>
</protein>
<evidence type="ECO:0000313" key="1">
    <source>
        <dbReference type="EMBL" id="CEK62744.1"/>
    </source>
</evidence>
<proteinExistence type="predicted"/>
<sequence>RFDQQLKVAASLACQEEEWLAVLQEMKGQMFFLAGLVLLKRAQTGSIGWQEVCQLCGACFLASRNIGPIDPQVPWYVRSPQGHAKFNNWWYLQSYDRLSQVGHMLQQLSQNDVVEW</sequence>
<dbReference type="EMBL" id="HACG01015879">
    <property type="protein sequence ID" value="CEK62744.1"/>
    <property type="molecule type" value="Transcribed_RNA"/>
</dbReference>
<accession>A0A0B6Z2C7</accession>
<name>A0A0B6Z2C7_9EUPU</name>
<feature type="non-terminal residue" evidence="1">
    <location>
        <position position="1"/>
    </location>
</feature>
<gene>
    <name evidence="1" type="primary">ORF46044</name>
</gene>
<dbReference type="AlphaFoldDB" id="A0A0B6Z2C7"/>
<organism evidence="1">
    <name type="scientific">Arion vulgaris</name>
    <dbReference type="NCBI Taxonomy" id="1028688"/>
    <lineage>
        <taxon>Eukaryota</taxon>
        <taxon>Metazoa</taxon>
        <taxon>Spiralia</taxon>
        <taxon>Lophotrochozoa</taxon>
        <taxon>Mollusca</taxon>
        <taxon>Gastropoda</taxon>
        <taxon>Heterobranchia</taxon>
        <taxon>Euthyneura</taxon>
        <taxon>Panpulmonata</taxon>
        <taxon>Eupulmonata</taxon>
        <taxon>Stylommatophora</taxon>
        <taxon>Helicina</taxon>
        <taxon>Arionoidea</taxon>
        <taxon>Arionidae</taxon>
        <taxon>Arion</taxon>
    </lineage>
</organism>
<reference evidence="1" key="1">
    <citation type="submission" date="2014-12" db="EMBL/GenBank/DDBJ databases">
        <title>Insight into the proteome of Arion vulgaris.</title>
        <authorList>
            <person name="Aradska J."/>
            <person name="Bulat T."/>
            <person name="Smidak R."/>
            <person name="Sarate P."/>
            <person name="Gangsoo J."/>
            <person name="Sialana F."/>
            <person name="Bilban M."/>
            <person name="Lubec G."/>
        </authorList>
    </citation>
    <scope>NUCLEOTIDE SEQUENCE</scope>
    <source>
        <tissue evidence="1">Skin</tissue>
    </source>
</reference>